<dbReference type="PRINTS" id="PR00153">
    <property type="entry name" value="CSAPPISMRASE"/>
</dbReference>
<name>A0ABM9N620_9LACO</name>
<dbReference type="InterPro" id="IPR002130">
    <property type="entry name" value="Cyclophilin-type_PPIase_dom"/>
</dbReference>
<evidence type="ECO:0000256" key="1">
    <source>
        <dbReference type="ARBA" id="ARBA00000971"/>
    </source>
</evidence>
<proteinExistence type="inferred from homology"/>
<dbReference type="Pfam" id="PF00160">
    <property type="entry name" value="Pro_isomerase"/>
    <property type="match status" value="1"/>
</dbReference>
<sequence>MTSYPQLDLSAVQGPTAVIKTTVGEITVKLFPEQAPKAVENFVTHARDGYYDGVIFHRVIKDFMLQTGDPEGTGMGGQSIWNKPFEDEFSSELFNFRGALSMANAGPNTNGSQFFIVQAKSVPGQMASMMKHLPDEIVEHYREVGGTPWLDGKHTVFGQVVTGMDVVDKIASSKTDMYDRPNPDVTIEKIEIAG</sequence>
<comment type="caution">
    <text evidence="8">The sequence shown here is derived from an EMBL/GenBank/DDBJ whole genome shotgun (WGS) entry which is preliminary data.</text>
</comment>
<evidence type="ECO:0000313" key="8">
    <source>
        <dbReference type="EMBL" id="CAK8054668.1"/>
    </source>
</evidence>
<evidence type="ECO:0000256" key="4">
    <source>
        <dbReference type="ARBA" id="ARBA00023110"/>
    </source>
</evidence>
<accession>A0ABM9N620</accession>
<dbReference type="InterPro" id="IPR020892">
    <property type="entry name" value="Cyclophilin-type_PPIase_CS"/>
</dbReference>
<evidence type="ECO:0000256" key="2">
    <source>
        <dbReference type="ARBA" id="ARBA00002388"/>
    </source>
</evidence>
<dbReference type="InterPro" id="IPR024936">
    <property type="entry name" value="Cyclophilin-type_PPIase"/>
</dbReference>
<dbReference type="PROSITE" id="PS00170">
    <property type="entry name" value="CSA_PPIASE_1"/>
    <property type="match status" value="1"/>
</dbReference>
<reference evidence="8 9" key="1">
    <citation type="submission" date="2024-01" db="EMBL/GenBank/DDBJ databases">
        <authorList>
            <person name="Botero Cardona J."/>
        </authorList>
    </citation>
    <scope>NUCLEOTIDE SEQUENCE [LARGE SCALE GENOMIC DNA]</scope>
    <source>
        <strain evidence="8 9">LMG 33000</strain>
    </source>
</reference>
<dbReference type="Gene3D" id="2.40.100.10">
    <property type="entry name" value="Cyclophilin-like"/>
    <property type="match status" value="1"/>
</dbReference>
<dbReference type="GO" id="GO:0003755">
    <property type="term" value="F:peptidyl-prolyl cis-trans isomerase activity"/>
    <property type="evidence" value="ECO:0007669"/>
    <property type="project" value="UniProtKB-EC"/>
</dbReference>
<dbReference type="PIRSF" id="PIRSF001467">
    <property type="entry name" value="Peptidylpro_ismrse"/>
    <property type="match status" value="1"/>
</dbReference>
<dbReference type="InterPro" id="IPR044666">
    <property type="entry name" value="Cyclophilin_A-like"/>
</dbReference>
<gene>
    <name evidence="8" type="ORF">R54876_GBNLAHCA_01242</name>
</gene>
<dbReference type="EMBL" id="CAWVOH010000002">
    <property type="protein sequence ID" value="CAK8054668.1"/>
    <property type="molecule type" value="Genomic_DNA"/>
</dbReference>
<dbReference type="PROSITE" id="PS50072">
    <property type="entry name" value="CSA_PPIASE_2"/>
    <property type="match status" value="1"/>
</dbReference>
<dbReference type="RefSeq" id="WP_349642211.1">
    <property type="nucleotide sequence ID" value="NZ_CAWVOH010000002.1"/>
</dbReference>
<evidence type="ECO:0000256" key="3">
    <source>
        <dbReference type="ARBA" id="ARBA00007365"/>
    </source>
</evidence>
<comment type="catalytic activity">
    <reaction evidence="1 6">
        <text>[protein]-peptidylproline (omega=180) = [protein]-peptidylproline (omega=0)</text>
        <dbReference type="Rhea" id="RHEA:16237"/>
        <dbReference type="Rhea" id="RHEA-COMP:10747"/>
        <dbReference type="Rhea" id="RHEA-COMP:10748"/>
        <dbReference type="ChEBI" id="CHEBI:83833"/>
        <dbReference type="ChEBI" id="CHEBI:83834"/>
        <dbReference type="EC" id="5.2.1.8"/>
    </reaction>
</comment>
<feature type="domain" description="PPIase cyclophilin-type" evidence="7">
    <location>
        <begin position="21"/>
        <end position="192"/>
    </location>
</feature>
<dbReference type="SUPFAM" id="SSF50891">
    <property type="entry name" value="Cyclophilin-like"/>
    <property type="match status" value="1"/>
</dbReference>
<evidence type="ECO:0000313" key="9">
    <source>
        <dbReference type="Proteomes" id="UP001314241"/>
    </source>
</evidence>
<dbReference type="PANTHER" id="PTHR45625">
    <property type="entry name" value="PEPTIDYL-PROLYL CIS-TRANS ISOMERASE-RELATED"/>
    <property type="match status" value="1"/>
</dbReference>
<comment type="function">
    <text evidence="2 6">PPIases accelerate the folding of proteins. It catalyzes the cis-trans isomerization of proline imidic peptide bonds in oligopeptides.</text>
</comment>
<keyword evidence="5 6" id="KW-0413">Isomerase</keyword>
<keyword evidence="9" id="KW-1185">Reference proteome</keyword>
<protein>
    <recommendedName>
        <fullName evidence="6">Peptidyl-prolyl cis-trans isomerase</fullName>
        <shortName evidence="6">PPIase</shortName>
        <ecNumber evidence="6">5.2.1.8</ecNumber>
    </recommendedName>
</protein>
<evidence type="ECO:0000259" key="7">
    <source>
        <dbReference type="PROSITE" id="PS50072"/>
    </source>
</evidence>
<dbReference type="Proteomes" id="UP001314241">
    <property type="component" value="Unassembled WGS sequence"/>
</dbReference>
<dbReference type="PANTHER" id="PTHR45625:SF4">
    <property type="entry name" value="PEPTIDYLPROLYL ISOMERASE DOMAIN AND WD REPEAT-CONTAINING PROTEIN 1"/>
    <property type="match status" value="1"/>
</dbReference>
<evidence type="ECO:0000256" key="6">
    <source>
        <dbReference type="RuleBase" id="RU363019"/>
    </source>
</evidence>
<dbReference type="InterPro" id="IPR029000">
    <property type="entry name" value="Cyclophilin-like_dom_sf"/>
</dbReference>
<evidence type="ECO:0000256" key="5">
    <source>
        <dbReference type="ARBA" id="ARBA00023235"/>
    </source>
</evidence>
<organism evidence="8 9">
    <name type="scientific">Eupransor demetentiae</name>
    <dbReference type="NCBI Taxonomy" id="3109584"/>
    <lineage>
        <taxon>Bacteria</taxon>
        <taxon>Bacillati</taxon>
        <taxon>Bacillota</taxon>
        <taxon>Bacilli</taxon>
        <taxon>Lactobacillales</taxon>
        <taxon>Lactobacillaceae</taxon>
        <taxon>Eupransor</taxon>
    </lineage>
</organism>
<dbReference type="EC" id="5.2.1.8" evidence="6"/>
<keyword evidence="4 6" id="KW-0697">Rotamase</keyword>
<comment type="similarity">
    <text evidence="3 6">Belongs to the cyclophilin-type PPIase family.</text>
</comment>